<dbReference type="PATRIC" id="fig|162209.4.peg.4690"/>
<proteinExistence type="predicted"/>
<sequence length="324" mass="36708">MHFRFALMIGTAIAAGLALHAVEGAALIQPQERIMTFAVLSDIHVQNWDKRALQTFGQALDDLHHTVPQAEALIINGDLGNGNPEDYRTLRQMLDKHPHPRRIFYTIGNHEFYRMWHDRLGRWSPDTFPNGETEAAASQRFLSFIGEPKVYYEREVRGFRFLFLGTERYRQSDPSVQEDAFLSAGQLQWLEAKLKEAASVRKPIFVFLHQPLPDTVSGSGREGSGRGVVQHRKLKALLSSYPQVLLFSGHSHRELAQPRTVVRDHFVMANSSSVRDPSHEAGPYAPEAGKSEGLIVEVYPDRVCIRGRDFGHRSWVPEAVYTVQ</sequence>
<reference evidence="1 2" key="2">
    <citation type="journal article" date="2016" name="Genome Announc.">
        <title>Complete Genome Sequences of Two Interactive Moderate Thermophiles, Paenibacillus napthalenovorans 32O-Y and Paenibacillus sp. 32O-W.</title>
        <authorList>
            <person name="Butler R.R.III."/>
            <person name="Wang J."/>
            <person name="Stark B.C."/>
            <person name="Pombert J.F."/>
        </authorList>
    </citation>
    <scope>NUCLEOTIDE SEQUENCE [LARGE SCALE GENOMIC DNA]</scope>
    <source>
        <strain evidence="1 2">32O-Y</strain>
    </source>
</reference>
<dbReference type="OrthoDB" id="1645838at2"/>
<dbReference type="Pfam" id="PF00149">
    <property type="entry name" value="Metallophos"/>
    <property type="match status" value="1"/>
</dbReference>
<reference evidence="2" key="1">
    <citation type="submission" date="2015-12" db="EMBL/GenBank/DDBJ databases">
        <title>Complete genome sequences of two moderately thermophilic Paenibacillus species.</title>
        <authorList>
            <person name="Butler R.III."/>
            <person name="Wang J."/>
            <person name="Stark B.C."/>
            <person name="Pombert J.-F."/>
        </authorList>
    </citation>
    <scope>NUCLEOTIDE SEQUENCE [LARGE SCALE GENOMIC DNA]</scope>
    <source>
        <strain evidence="2">32O-Y</strain>
    </source>
</reference>
<dbReference type="EMBL" id="CP013652">
    <property type="protein sequence ID" value="ALS24729.1"/>
    <property type="molecule type" value="Genomic_DNA"/>
</dbReference>
<evidence type="ECO:0000313" key="1">
    <source>
        <dbReference type="EMBL" id="ALS24729.1"/>
    </source>
</evidence>
<dbReference type="InterPro" id="IPR029052">
    <property type="entry name" value="Metallo-depent_PP-like"/>
</dbReference>
<evidence type="ECO:0000313" key="2">
    <source>
        <dbReference type="Proteomes" id="UP000061660"/>
    </source>
</evidence>
<dbReference type="PANTHER" id="PTHR43143:SF1">
    <property type="entry name" value="SERINE_THREONINE-PROTEIN PHOSPHATASE CPPED1"/>
    <property type="match status" value="1"/>
</dbReference>
<dbReference type="Proteomes" id="UP000061660">
    <property type="component" value="Chromosome"/>
</dbReference>
<name>A0A0U2UEN6_9BACL</name>
<organism evidence="1 2">
    <name type="scientific">Paenibacillus naphthalenovorans</name>
    <dbReference type="NCBI Taxonomy" id="162209"/>
    <lineage>
        <taxon>Bacteria</taxon>
        <taxon>Bacillati</taxon>
        <taxon>Bacillota</taxon>
        <taxon>Bacilli</taxon>
        <taxon>Bacillales</taxon>
        <taxon>Paenibacillaceae</taxon>
        <taxon>Paenibacillus</taxon>
    </lineage>
</organism>
<dbReference type="Gene3D" id="3.60.21.10">
    <property type="match status" value="1"/>
</dbReference>
<dbReference type="RefSeq" id="WP_137670987.1">
    <property type="nucleotide sequence ID" value="NZ_BJCS01000013.1"/>
</dbReference>
<dbReference type="AlphaFoldDB" id="A0A0U2UEN6"/>
<dbReference type="InterPro" id="IPR004843">
    <property type="entry name" value="Calcineurin-like_PHP"/>
</dbReference>
<dbReference type="SUPFAM" id="SSF56300">
    <property type="entry name" value="Metallo-dependent phosphatases"/>
    <property type="match status" value="1"/>
</dbReference>
<dbReference type="InterPro" id="IPR051918">
    <property type="entry name" value="STPP_CPPED1"/>
</dbReference>
<dbReference type="PANTHER" id="PTHR43143">
    <property type="entry name" value="METALLOPHOSPHOESTERASE, CALCINEURIN SUPERFAMILY"/>
    <property type="match status" value="1"/>
</dbReference>
<keyword evidence="2" id="KW-1185">Reference proteome</keyword>
<dbReference type="KEGG" id="pnp:IJ22_44430"/>
<dbReference type="STRING" id="162209.IJ22_44430"/>
<gene>
    <name evidence="1" type="ORF">IJ22_44430</name>
</gene>
<accession>A0A0U2UEN6</accession>
<protein>
    <submittedName>
        <fullName evidence="1">Metallophosphoesterase</fullName>
    </submittedName>
</protein>
<dbReference type="GO" id="GO:0016787">
    <property type="term" value="F:hydrolase activity"/>
    <property type="evidence" value="ECO:0007669"/>
    <property type="project" value="InterPro"/>
</dbReference>